<evidence type="ECO:0000256" key="4">
    <source>
        <dbReference type="ARBA" id="ARBA00022475"/>
    </source>
</evidence>
<evidence type="ECO:0000256" key="5">
    <source>
        <dbReference type="ARBA" id="ARBA00022692"/>
    </source>
</evidence>
<keyword evidence="3 8" id="KW-0813">Transport</keyword>
<evidence type="ECO:0000256" key="8">
    <source>
        <dbReference type="PIRNR" id="PIRNR028784"/>
    </source>
</evidence>
<keyword evidence="11" id="KW-1185">Reference proteome</keyword>
<dbReference type="EMBL" id="JBIACJ010000006">
    <property type="protein sequence ID" value="MFE8697201.1"/>
    <property type="molecule type" value="Genomic_DNA"/>
</dbReference>
<feature type="transmembrane region" description="Helical" evidence="9">
    <location>
        <begin position="63"/>
        <end position="82"/>
    </location>
</feature>
<dbReference type="PANTHER" id="PTHR34702">
    <property type="entry name" value="NA(+)/H(+) ANTIPORTER SUBUNIT F1"/>
    <property type="match status" value="1"/>
</dbReference>
<proteinExistence type="inferred from homology"/>
<evidence type="ECO:0000256" key="6">
    <source>
        <dbReference type="ARBA" id="ARBA00022989"/>
    </source>
</evidence>
<keyword evidence="5 9" id="KW-0812">Transmembrane</keyword>
<reference evidence="10 11" key="1">
    <citation type="submission" date="2024-08" db="EMBL/GenBank/DDBJ databases">
        <title>Two novel Cytobacillus novel species.</title>
        <authorList>
            <person name="Liu G."/>
        </authorList>
    </citation>
    <scope>NUCLEOTIDE SEQUENCE [LARGE SCALE GENOMIC DNA]</scope>
    <source>
        <strain evidence="10 11">FJAT-53684</strain>
    </source>
</reference>
<keyword evidence="8" id="KW-0050">Antiport</keyword>
<evidence type="ECO:0000256" key="1">
    <source>
        <dbReference type="ARBA" id="ARBA00004651"/>
    </source>
</evidence>
<organism evidence="10 11">
    <name type="scientific">Cytobacillus mangrovibacter</name>
    <dbReference type="NCBI Taxonomy" id="3299024"/>
    <lineage>
        <taxon>Bacteria</taxon>
        <taxon>Bacillati</taxon>
        <taxon>Bacillota</taxon>
        <taxon>Bacilli</taxon>
        <taxon>Bacillales</taxon>
        <taxon>Bacillaceae</taxon>
        <taxon>Cytobacillus</taxon>
    </lineage>
</organism>
<evidence type="ECO:0000256" key="3">
    <source>
        <dbReference type="ARBA" id="ARBA00022448"/>
    </source>
</evidence>
<evidence type="ECO:0000256" key="7">
    <source>
        <dbReference type="ARBA" id="ARBA00023136"/>
    </source>
</evidence>
<evidence type="ECO:0000313" key="11">
    <source>
        <dbReference type="Proteomes" id="UP001601058"/>
    </source>
</evidence>
<feature type="transmembrane region" description="Helical" evidence="9">
    <location>
        <begin position="35"/>
        <end position="56"/>
    </location>
</feature>
<keyword evidence="4 8" id="KW-1003">Cell membrane</keyword>
<gene>
    <name evidence="10" type="ORF">ACFYKT_12725</name>
</gene>
<comment type="subcellular location">
    <subcellularLocation>
        <location evidence="1 8">Cell membrane</location>
        <topology evidence="1 8">Multi-pass membrane protein</topology>
    </subcellularLocation>
</comment>
<keyword evidence="6 9" id="KW-1133">Transmembrane helix</keyword>
<keyword evidence="7 8" id="KW-0472">Membrane</keyword>
<dbReference type="NCBIfam" id="NF009248">
    <property type="entry name" value="PRK12600.1"/>
    <property type="match status" value="1"/>
</dbReference>
<dbReference type="Proteomes" id="UP001601058">
    <property type="component" value="Unassembled WGS sequence"/>
</dbReference>
<comment type="similarity">
    <text evidence="2 8">Belongs to the CPA3 antiporters (TC 2.A.63) subunit F family.</text>
</comment>
<dbReference type="PIRSF" id="PIRSF028784">
    <property type="entry name" value="MrpF"/>
    <property type="match status" value="1"/>
</dbReference>
<evidence type="ECO:0000256" key="9">
    <source>
        <dbReference type="SAM" id="Phobius"/>
    </source>
</evidence>
<protein>
    <submittedName>
        <fullName evidence="10">Na(+)/H(+) antiporter subunit F1</fullName>
    </submittedName>
</protein>
<keyword evidence="8" id="KW-0406">Ion transport</keyword>
<dbReference type="RefSeq" id="WP_389220020.1">
    <property type="nucleotide sequence ID" value="NZ_JBIACJ010000006.1"/>
</dbReference>
<accession>A0ABW6JZC6</accession>
<dbReference type="Pfam" id="PF04066">
    <property type="entry name" value="MrpF_PhaF"/>
    <property type="match status" value="1"/>
</dbReference>
<evidence type="ECO:0000313" key="10">
    <source>
        <dbReference type="EMBL" id="MFE8697201.1"/>
    </source>
</evidence>
<comment type="caution">
    <text evidence="10">The sequence shown here is derived from an EMBL/GenBank/DDBJ whole genome shotgun (WGS) entry which is preliminary data.</text>
</comment>
<dbReference type="PANTHER" id="PTHR34702:SF1">
    <property type="entry name" value="NA(+)_H(+) ANTIPORTER SUBUNIT F"/>
    <property type="match status" value="1"/>
</dbReference>
<evidence type="ECO:0000256" key="2">
    <source>
        <dbReference type="ARBA" id="ARBA00009212"/>
    </source>
</evidence>
<sequence>MFKLFLIGCLFFLTLSIIAALYRVVKGPSMPDRVMALDNIGINLLAGVAILSILLHTHAFLDIILLLGILSFVGTIAFARYIERGVVIERKHGE</sequence>
<dbReference type="InterPro" id="IPR007208">
    <property type="entry name" value="MrpF/PhaF-like"/>
</dbReference>
<name>A0ABW6JZC6_9BACI</name>